<dbReference type="InterPro" id="IPR050904">
    <property type="entry name" value="Adhesion/Biosynth-related"/>
</dbReference>
<reference evidence="3 4" key="1">
    <citation type="journal article" date="2016" name="Genome Biol. Evol.">
        <title>Divergent and convergent evolution of fungal pathogenicity.</title>
        <authorList>
            <person name="Shang Y."/>
            <person name="Xiao G."/>
            <person name="Zheng P."/>
            <person name="Cen K."/>
            <person name="Zhan S."/>
            <person name="Wang C."/>
        </authorList>
    </citation>
    <scope>NUCLEOTIDE SEQUENCE [LARGE SCALE GENOMIC DNA]</scope>
    <source>
        <strain evidence="3 4">RCEF 2490</strain>
    </source>
</reference>
<dbReference type="Proteomes" id="UP000078544">
    <property type="component" value="Unassembled WGS sequence"/>
</dbReference>
<feature type="signal peptide" evidence="1">
    <location>
        <begin position="1"/>
        <end position="19"/>
    </location>
</feature>
<proteinExistence type="predicted"/>
<evidence type="ECO:0000313" key="3">
    <source>
        <dbReference type="EMBL" id="KZZ97676.1"/>
    </source>
</evidence>
<dbReference type="InterPro" id="IPR000782">
    <property type="entry name" value="FAS1_domain"/>
</dbReference>
<accession>A0A168DF56</accession>
<dbReference type="GO" id="GO:0000329">
    <property type="term" value="C:fungal-type vacuole membrane"/>
    <property type="evidence" value="ECO:0007669"/>
    <property type="project" value="TreeGrafter"/>
</dbReference>
<keyword evidence="1" id="KW-0732">Signal</keyword>
<feature type="chain" id="PRO_5007896199" evidence="1">
    <location>
        <begin position="20"/>
        <end position="445"/>
    </location>
</feature>
<organism evidence="3 4">
    <name type="scientific">Moelleriella libera RCEF 2490</name>
    <dbReference type="NCBI Taxonomy" id="1081109"/>
    <lineage>
        <taxon>Eukaryota</taxon>
        <taxon>Fungi</taxon>
        <taxon>Dikarya</taxon>
        <taxon>Ascomycota</taxon>
        <taxon>Pezizomycotina</taxon>
        <taxon>Sordariomycetes</taxon>
        <taxon>Hypocreomycetidae</taxon>
        <taxon>Hypocreales</taxon>
        <taxon>Clavicipitaceae</taxon>
        <taxon>Moelleriella</taxon>
    </lineage>
</organism>
<dbReference type="AlphaFoldDB" id="A0A168DF56"/>
<dbReference type="GO" id="GO:0016236">
    <property type="term" value="P:macroautophagy"/>
    <property type="evidence" value="ECO:0007669"/>
    <property type="project" value="TreeGrafter"/>
</dbReference>
<evidence type="ECO:0000313" key="4">
    <source>
        <dbReference type="Proteomes" id="UP000078544"/>
    </source>
</evidence>
<feature type="domain" description="FAS1" evidence="2">
    <location>
        <begin position="215"/>
        <end position="350"/>
    </location>
</feature>
<dbReference type="InterPro" id="IPR036378">
    <property type="entry name" value="FAS1_dom_sf"/>
</dbReference>
<dbReference type="STRING" id="1081109.A0A168DF56"/>
<feature type="domain" description="FAS1" evidence="2">
    <location>
        <begin position="22"/>
        <end position="213"/>
    </location>
</feature>
<dbReference type="PANTHER" id="PTHR10900:SF77">
    <property type="entry name" value="FI19380P1"/>
    <property type="match status" value="1"/>
</dbReference>
<dbReference type="OrthoDB" id="286301at2759"/>
<dbReference type="EMBL" id="AZGY01000006">
    <property type="protein sequence ID" value="KZZ97676.1"/>
    <property type="molecule type" value="Genomic_DNA"/>
</dbReference>
<dbReference type="PROSITE" id="PS50213">
    <property type="entry name" value="FAS1"/>
    <property type="match status" value="2"/>
</dbReference>
<dbReference type="Pfam" id="PF02469">
    <property type="entry name" value="Fasciclin"/>
    <property type="match status" value="2"/>
</dbReference>
<keyword evidence="4" id="KW-1185">Reference proteome</keyword>
<dbReference type="PANTHER" id="PTHR10900">
    <property type="entry name" value="PERIOSTIN-RELATED"/>
    <property type="match status" value="1"/>
</dbReference>
<sequence length="445" mass="46067">MLMLKTVLGLTALAAGVLSDAPQDLGTVLAGNKDLSKFNDLIRKYPDVLLQLPTYGGVTVSDCLPSFAAAAAAATATRPLCIFNATATRVSDFFLANFQIMAPSNAAIDNIPYTALNGVWDPDNKDATIPLLQYHILQTTVALGGLAAGPTYFETTLLTSSAYTNVTTGQGLLVNKQGEDTTVVISGQGSRCSVTQTDIPFKGGLIQIVDNLLIPPSQIDKTAQAFGAVSFLGSLYAAKLLPDVAYRKNVTIFAPAANAYKTVGGTLQGLNATQLARIMNYHIVPDRVLDSKSLVNGTNLTTLAKDPSGQITAQIHVRQDGNSLFVNTAQIVQPDILLANGVMHLIGNVLNPDAEFVTPNPNIATQPPVYALSTASGAFTTALPCTKDCPVTSTAGDASATAAASTTTSAFFSSTSKGLAPRCTAHVAGAAALGMIGLGAGMALM</sequence>
<dbReference type="SMART" id="SM00554">
    <property type="entry name" value="FAS1"/>
    <property type="match status" value="2"/>
</dbReference>
<evidence type="ECO:0000256" key="1">
    <source>
        <dbReference type="SAM" id="SignalP"/>
    </source>
</evidence>
<name>A0A168DF56_9HYPO</name>
<protein>
    <submittedName>
        <fullName evidence="3">Beta-Ig-H3/Fasciclin</fullName>
    </submittedName>
</protein>
<dbReference type="Gene3D" id="2.30.180.10">
    <property type="entry name" value="FAS1 domain"/>
    <property type="match status" value="2"/>
</dbReference>
<comment type="caution">
    <text evidence="3">The sequence shown here is derived from an EMBL/GenBank/DDBJ whole genome shotgun (WGS) entry which is preliminary data.</text>
</comment>
<dbReference type="SUPFAM" id="SSF82153">
    <property type="entry name" value="FAS1 domain"/>
    <property type="match status" value="2"/>
</dbReference>
<gene>
    <name evidence="3" type="ORF">AAL_03640</name>
</gene>
<evidence type="ECO:0000259" key="2">
    <source>
        <dbReference type="PROSITE" id="PS50213"/>
    </source>
</evidence>